<dbReference type="Proteomes" id="UP000283458">
    <property type="component" value="Unassembled WGS sequence"/>
</dbReference>
<evidence type="ECO:0000256" key="5">
    <source>
        <dbReference type="PIRSR" id="PIRSR600888-1"/>
    </source>
</evidence>
<dbReference type="Pfam" id="PF00908">
    <property type="entry name" value="dTDP_sugar_isom"/>
    <property type="match status" value="1"/>
</dbReference>
<dbReference type="InterPro" id="IPR014710">
    <property type="entry name" value="RmlC-like_jellyroll"/>
</dbReference>
<name>A0A418VL40_9PROT</name>
<comment type="catalytic activity">
    <reaction evidence="1 7">
        <text>dTDP-4-dehydro-6-deoxy-alpha-D-glucose = dTDP-4-dehydro-beta-L-rhamnose</text>
        <dbReference type="Rhea" id="RHEA:16969"/>
        <dbReference type="ChEBI" id="CHEBI:57649"/>
        <dbReference type="ChEBI" id="CHEBI:62830"/>
        <dbReference type="EC" id="5.1.3.13"/>
    </reaction>
</comment>
<dbReference type="OrthoDB" id="9800680at2"/>
<gene>
    <name evidence="8" type="primary">rfbC</name>
    <name evidence="8" type="ORF">D3877_28700</name>
</gene>
<dbReference type="PANTHER" id="PTHR21047:SF2">
    <property type="entry name" value="THYMIDINE DIPHOSPHO-4-KETO-RHAMNOSE 3,5-EPIMERASE"/>
    <property type="match status" value="1"/>
</dbReference>
<organism evidence="8 9">
    <name type="scientific">Azospirillum cavernae</name>
    <dbReference type="NCBI Taxonomy" id="2320860"/>
    <lineage>
        <taxon>Bacteria</taxon>
        <taxon>Pseudomonadati</taxon>
        <taxon>Pseudomonadota</taxon>
        <taxon>Alphaproteobacteria</taxon>
        <taxon>Rhodospirillales</taxon>
        <taxon>Azospirillaceae</taxon>
        <taxon>Azospirillum</taxon>
    </lineage>
</organism>
<evidence type="ECO:0000313" key="9">
    <source>
        <dbReference type="Proteomes" id="UP000283458"/>
    </source>
</evidence>
<evidence type="ECO:0000313" key="8">
    <source>
        <dbReference type="EMBL" id="RJF76862.1"/>
    </source>
</evidence>
<evidence type="ECO:0000256" key="3">
    <source>
        <dbReference type="ARBA" id="ARBA00012098"/>
    </source>
</evidence>
<proteinExistence type="inferred from homology"/>
<evidence type="ECO:0000256" key="6">
    <source>
        <dbReference type="PIRSR" id="PIRSR600888-3"/>
    </source>
</evidence>
<evidence type="ECO:0000256" key="2">
    <source>
        <dbReference type="ARBA" id="ARBA00001997"/>
    </source>
</evidence>
<dbReference type="UniPathway" id="UPA00124"/>
<reference evidence="8 9" key="1">
    <citation type="submission" date="2018-09" db="EMBL/GenBank/DDBJ databases">
        <authorList>
            <person name="Zhu H."/>
        </authorList>
    </citation>
    <scope>NUCLEOTIDE SEQUENCE [LARGE SCALE GENOMIC DNA]</scope>
    <source>
        <strain evidence="8 9">K2W22B-5</strain>
    </source>
</reference>
<comment type="pathway">
    <text evidence="7">Carbohydrate biosynthesis; dTDP-L-rhamnose biosynthesis.</text>
</comment>
<sequence>MLASTPFSGLFIVEMPIHADERGSFTRLYCRKTFREWGLEAADDQWSLSRNPVAGTLRGLHYQAPPSWETKLVRCTHGAIFDVVVDMRQDSPAFGKHFHVELSARNQRALYVPTGFAHGFMTLEADTEILYGISPEYTASKARGLRWNDPALRIPWPMEPALISSRDAALPLWATVRKPASLD</sequence>
<feature type="site" description="Participates in a stacking interaction with the thymidine ring of dTDP-4-oxo-6-deoxyglucose" evidence="6">
    <location>
        <position position="137"/>
    </location>
</feature>
<evidence type="ECO:0000256" key="7">
    <source>
        <dbReference type="RuleBase" id="RU364069"/>
    </source>
</evidence>
<dbReference type="PANTHER" id="PTHR21047">
    <property type="entry name" value="DTDP-6-DEOXY-D-GLUCOSE-3,5 EPIMERASE"/>
    <property type="match status" value="1"/>
</dbReference>
<dbReference type="EMBL" id="QYUL01000006">
    <property type="protein sequence ID" value="RJF76862.1"/>
    <property type="molecule type" value="Genomic_DNA"/>
</dbReference>
<dbReference type="SUPFAM" id="SSF51182">
    <property type="entry name" value="RmlC-like cupins"/>
    <property type="match status" value="1"/>
</dbReference>
<dbReference type="Gene3D" id="2.60.120.10">
    <property type="entry name" value="Jelly Rolls"/>
    <property type="match status" value="1"/>
</dbReference>
<dbReference type="RefSeq" id="WP_119834213.1">
    <property type="nucleotide sequence ID" value="NZ_QYUL01000006.1"/>
</dbReference>
<feature type="active site" description="Proton acceptor" evidence="5">
    <location>
        <position position="61"/>
    </location>
</feature>
<keyword evidence="7 8" id="KW-0413">Isomerase</keyword>
<keyword evidence="9" id="KW-1185">Reference proteome</keyword>
<evidence type="ECO:0000256" key="4">
    <source>
        <dbReference type="ARBA" id="ARBA00019595"/>
    </source>
</evidence>
<comment type="similarity">
    <text evidence="7">Belongs to the dTDP-4-dehydrorhamnose 3,5-epimerase family.</text>
</comment>
<dbReference type="GO" id="GO:0019305">
    <property type="term" value="P:dTDP-rhamnose biosynthetic process"/>
    <property type="evidence" value="ECO:0007669"/>
    <property type="project" value="UniProtKB-UniRule"/>
</dbReference>
<comment type="function">
    <text evidence="2 7">Catalyzes the epimerization of the C3' and C5'positions of dTDP-6-deoxy-D-xylo-4-hexulose, forming dTDP-6-deoxy-L-lyxo-4-hexulose.</text>
</comment>
<dbReference type="NCBIfam" id="TIGR01221">
    <property type="entry name" value="rmlC"/>
    <property type="match status" value="1"/>
</dbReference>
<comment type="caution">
    <text evidence="8">The sequence shown here is derived from an EMBL/GenBank/DDBJ whole genome shotgun (WGS) entry which is preliminary data.</text>
</comment>
<dbReference type="GO" id="GO:0008830">
    <property type="term" value="F:dTDP-4-dehydrorhamnose 3,5-epimerase activity"/>
    <property type="evidence" value="ECO:0007669"/>
    <property type="project" value="UniProtKB-UniRule"/>
</dbReference>
<protein>
    <recommendedName>
        <fullName evidence="4 7">dTDP-4-dehydrorhamnose 3,5-epimerase</fullName>
        <ecNumber evidence="3 7">5.1.3.13</ecNumber>
    </recommendedName>
    <alternativeName>
        <fullName evidence="7">Thymidine diphospho-4-keto-rhamnose 3,5-epimerase</fullName>
    </alternativeName>
</protein>
<comment type="subunit">
    <text evidence="7">Homodimer.</text>
</comment>
<accession>A0A418VL40</accession>
<evidence type="ECO:0000256" key="1">
    <source>
        <dbReference type="ARBA" id="ARBA00001298"/>
    </source>
</evidence>
<dbReference type="InterPro" id="IPR011051">
    <property type="entry name" value="RmlC_Cupin_sf"/>
</dbReference>
<dbReference type="InterPro" id="IPR000888">
    <property type="entry name" value="RmlC-like"/>
</dbReference>
<dbReference type="GO" id="GO:0000271">
    <property type="term" value="P:polysaccharide biosynthetic process"/>
    <property type="evidence" value="ECO:0007669"/>
    <property type="project" value="TreeGrafter"/>
</dbReference>
<dbReference type="CDD" id="cd00438">
    <property type="entry name" value="cupin_RmlC"/>
    <property type="match status" value="1"/>
</dbReference>
<dbReference type="AlphaFoldDB" id="A0A418VL40"/>
<dbReference type="GO" id="GO:0005829">
    <property type="term" value="C:cytosol"/>
    <property type="evidence" value="ECO:0007669"/>
    <property type="project" value="TreeGrafter"/>
</dbReference>
<dbReference type="EC" id="5.1.3.13" evidence="3 7"/>
<feature type="active site" description="Proton donor" evidence="5">
    <location>
        <position position="131"/>
    </location>
</feature>